<evidence type="ECO:0000313" key="15">
    <source>
        <dbReference type="Proteomes" id="UP000264215"/>
    </source>
</evidence>
<dbReference type="InterPro" id="IPR036526">
    <property type="entry name" value="C-N_Hydrolase_sf"/>
</dbReference>
<accession>A0A101IA24</accession>
<dbReference type="Pfam" id="PF00795">
    <property type="entry name" value="CN_hydrolase"/>
    <property type="match status" value="1"/>
</dbReference>
<dbReference type="AlphaFoldDB" id="A0A101IA24"/>
<evidence type="ECO:0000256" key="8">
    <source>
        <dbReference type="HAMAP-Rule" id="MF_01148"/>
    </source>
</evidence>
<evidence type="ECO:0000313" key="12">
    <source>
        <dbReference type="EMBL" id="KUK90810.1"/>
    </source>
</evidence>
<dbReference type="InterPro" id="IPR004563">
    <property type="entry name" value="Apolipo_AcylTrfase"/>
</dbReference>
<evidence type="ECO:0000256" key="2">
    <source>
        <dbReference type="ARBA" id="ARBA00022475"/>
    </source>
</evidence>
<dbReference type="Pfam" id="PF20154">
    <property type="entry name" value="LNT_N"/>
    <property type="match status" value="1"/>
</dbReference>
<evidence type="ECO:0000313" key="10">
    <source>
        <dbReference type="EMBL" id="HCO69931.1"/>
    </source>
</evidence>
<dbReference type="GO" id="GO:0042158">
    <property type="term" value="P:lipoprotein biosynthetic process"/>
    <property type="evidence" value="ECO:0007669"/>
    <property type="project" value="UniProtKB-UniRule"/>
</dbReference>
<keyword evidence="5 8" id="KW-1133">Transmembrane helix</keyword>
<dbReference type="GO" id="GO:0005886">
    <property type="term" value="C:plasma membrane"/>
    <property type="evidence" value="ECO:0007669"/>
    <property type="project" value="UniProtKB-SubCell"/>
</dbReference>
<dbReference type="HAMAP" id="MF_01148">
    <property type="entry name" value="Lnt"/>
    <property type="match status" value="1"/>
</dbReference>
<keyword evidence="2 8" id="KW-1003">Cell membrane</keyword>
<dbReference type="Proteomes" id="UP000054260">
    <property type="component" value="Unassembled WGS sequence"/>
</dbReference>
<dbReference type="PROSITE" id="PS50263">
    <property type="entry name" value="CN_HYDROLASE"/>
    <property type="match status" value="1"/>
</dbReference>
<keyword evidence="3 8" id="KW-0808">Transferase</keyword>
<evidence type="ECO:0000256" key="1">
    <source>
        <dbReference type="ARBA" id="ARBA00004651"/>
    </source>
</evidence>
<comment type="subcellular location">
    <subcellularLocation>
        <location evidence="1 8">Cell membrane</location>
        <topology evidence="1 8">Multi-pass membrane protein</topology>
    </subcellularLocation>
</comment>
<reference evidence="13 14" key="2">
    <citation type="journal article" date="2015" name="MBio">
        <title>Genome-Resolved Metagenomic Analysis Reveals Roles for Candidate Phyla and Other Microbial Community Members in Biogeochemical Transformations in Oil Reservoirs.</title>
        <authorList>
            <person name="Hu P."/>
            <person name="Tom L."/>
            <person name="Singh A."/>
            <person name="Thomas B.C."/>
            <person name="Baker B.J."/>
            <person name="Piceno Y.M."/>
            <person name="Andersen G.L."/>
            <person name="Banfield J.F."/>
        </authorList>
    </citation>
    <scope>NUCLEOTIDE SEQUENCE [LARGE SCALE GENOMIC DNA]</scope>
</reference>
<dbReference type="CDD" id="cd07571">
    <property type="entry name" value="ALP_N-acyl_transferase"/>
    <property type="match status" value="1"/>
</dbReference>
<keyword evidence="7 8" id="KW-0012">Acyltransferase</keyword>
<feature type="transmembrane region" description="Helical" evidence="8">
    <location>
        <begin position="159"/>
        <end position="179"/>
    </location>
</feature>
<sequence>MVLILFSAVLTALAMPGMLWGYLIWVALIPFFIAMKEVTPLKGALRAFVWGLVYLLIAHYWELPVLAVNVPEVLNSFPNFIGIVVYFLMGPVIAIPFLAFGFVYGLYQRFFDRYPVLLGLFAASFFTVVEYLREIGPLGFTNGRLSDALLNGQQGISQLLAFGGPLLLVFIIVFVNHYLSHLYLERTRDRAVLIIVSVALVALVNSIMSSFIPIPHSSNKYESTIYALQTNISMQMKYYQPPEETLRIVSRALREIPEGSLVVLPEATFMSDIRSSSTGSQLEEIARERDLKILVGFPTYNDYNFNQVRLVNSEGFSEEFYAKVQLTPFVEFLPWPRVFGVFSFLKFLDYFDPGEEYTIFSVDEHRIGAQICFDSLYSNVARRLTQNGANVIVTATNDGWFDISTALQQHLSKSIARAIENRRYVIQVSNTGISAVIDPYGRIVKRLPSSKELSAEYVIGEFQYLPRVTTTPYTRFGNWFFWFSLLLGIALIILGGVVL</sequence>
<comment type="catalytic activity">
    <reaction evidence="8">
        <text>N-terminal S-1,2-diacyl-sn-glyceryl-L-cysteinyl-[lipoprotein] + a glycerophospholipid = N-acyl-S-1,2-diacyl-sn-glyceryl-L-cysteinyl-[lipoprotein] + a 2-acyl-sn-glycero-3-phospholipid + H(+)</text>
        <dbReference type="Rhea" id="RHEA:48228"/>
        <dbReference type="Rhea" id="RHEA-COMP:14681"/>
        <dbReference type="Rhea" id="RHEA-COMP:14684"/>
        <dbReference type="ChEBI" id="CHEBI:15378"/>
        <dbReference type="ChEBI" id="CHEBI:136912"/>
        <dbReference type="ChEBI" id="CHEBI:140656"/>
        <dbReference type="ChEBI" id="CHEBI:140657"/>
        <dbReference type="ChEBI" id="CHEBI:140660"/>
        <dbReference type="EC" id="2.3.1.269"/>
    </reaction>
</comment>
<dbReference type="EMBL" id="LGGW01000019">
    <property type="protein sequence ID" value="KUK90810.1"/>
    <property type="molecule type" value="Genomic_DNA"/>
</dbReference>
<proteinExistence type="inferred from homology"/>
<dbReference type="EMBL" id="LGGH01000064">
    <property type="protein sequence ID" value="KUK67837.1"/>
    <property type="molecule type" value="Genomic_DNA"/>
</dbReference>
<dbReference type="InterPro" id="IPR003010">
    <property type="entry name" value="C-N_Hydrolase"/>
</dbReference>
<dbReference type="InterPro" id="IPR045378">
    <property type="entry name" value="LNT_N"/>
</dbReference>
<dbReference type="EMBL" id="DQBS01000121">
    <property type="protein sequence ID" value="HCO69931.1"/>
    <property type="molecule type" value="Genomic_DNA"/>
</dbReference>
<gene>
    <name evidence="8 10" type="primary">lnt</name>
    <name evidence="10" type="ORF">DIT26_05005</name>
    <name evidence="11" type="ORF">XD86_0565</name>
    <name evidence="12" type="ORF">XE02_0374</name>
</gene>
<feature type="transmembrane region" description="Helical" evidence="8">
    <location>
        <begin position="191"/>
        <end position="212"/>
    </location>
</feature>
<feature type="transmembrane region" description="Helical" evidence="8">
    <location>
        <begin position="114"/>
        <end position="132"/>
    </location>
</feature>
<feature type="transmembrane region" description="Helical" evidence="8">
    <location>
        <begin position="6"/>
        <end position="32"/>
    </location>
</feature>
<comment type="function">
    <text evidence="8">Catalyzes the phospholipid dependent N-acylation of the N-terminal cysteine of apolipoprotein, the last step in lipoprotein maturation.</text>
</comment>
<evidence type="ECO:0000259" key="9">
    <source>
        <dbReference type="PROSITE" id="PS50263"/>
    </source>
</evidence>
<evidence type="ECO:0000256" key="7">
    <source>
        <dbReference type="ARBA" id="ARBA00023315"/>
    </source>
</evidence>
<evidence type="ECO:0000256" key="4">
    <source>
        <dbReference type="ARBA" id="ARBA00022692"/>
    </source>
</evidence>
<dbReference type="PATRIC" id="fig|1236046.5.peg.1490"/>
<evidence type="ECO:0000256" key="3">
    <source>
        <dbReference type="ARBA" id="ARBA00022679"/>
    </source>
</evidence>
<keyword evidence="4 8" id="KW-0812">Transmembrane</keyword>
<evidence type="ECO:0000256" key="6">
    <source>
        <dbReference type="ARBA" id="ARBA00023136"/>
    </source>
</evidence>
<evidence type="ECO:0000313" key="11">
    <source>
        <dbReference type="EMBL" id="KUK67837.1"/>
    </source>
</evidence>
<evidence type="ECO:0000313" key="14">
    <source>
        <dbReference type="Proteomes" id="UP000055014"/>
    </source>
</evidence>
<dbReference type="NCBIfam" id="TIGR00546">
    <property type="entry name" value="lnt"/>
    <property type="match status" value="1"/>
</dbReference>
<dbReference type="Proteomes" id="UP000264215">
    <property type="component" value="Unassembled WGS sequence"/>
</dbReference>
<comment type="caution">
    <text evidence="12">The sequence shown here is derived from an EMBL/GenBank/DDBJ whole genome shotgun (WGS) entry which is preliminary data.</text>
</comment>
<keyword evidence="12" id="KW-0449">Lipoprotein</keyword>
<feature type="transmembrane region" description="Helical" evidence="8">
    <location>
        <begin position="479"/>
        <end position="498"/>
    </location>
</feature>
<dbReference type="GO" id="GO:0016410">
    <property type="term" value="F:N-acyltransferase activity"/>
    <property type="evidence" value="ECO:0007669"/>
    <property type="project" value="UniProtKB-UniRule"/>
</dbReference>
<evidence type="ECO:0000313" key="13">
    <source>
        <dbReference type="Proteomes" id="UP000054260"/>
    </source>
</evidence>
<name>A0A101IA24_9BACT</name>
<dbReference type="EC" id="2.3.1.269" evidence="8"/>
<dbReference type="UniPathway" id="UPA00666"/>
<reference evidence="12" key="1">
    <citation type="journal article" date="2015" name="MBio">
        <title>Genome-resolved metagenomic analysis reveals roles for candidate phyla and other microbial community members in biogeochemical transformations in oil reservoirs.</title>
        <authorList>
            <person name="Hu P."/>
            <person name="Tom L."/>
            <person name="Singh A."/>
            <person name="Thomas B.C."/>
            <person name="Baker B.J."/>
            <person name="Piceno Y.M."/>
            <person name="Andersen G.L."/>
            <person name="Banfield J.F."/>
        </authorList>
    </citation>
    <scope>NUCLEOTIDE SEQUENCE [LARGE SCALE GENOMIC DNA]</scope>
    <source>
        <strain evidence="11">46_47</strain>
        <strain evidence="12">46_70</strain>
    </source>
</reference>
<keyword evidence="6 8" id="KW-0472">Membrane</keyword>
<organism evidence="12 14">
    <name type="scientific">Mesotoga infera</name>
    <dbReference type="NCBI Taxonomy" id="1236046"/>
    <lineage>
        <taxon>Bacteria</taxon>
        <taxon>Thermotogati</taxon>
        <taxon>Thermotogota</taxon>
        <taxon>Thermotogae</taxon>
        <taxon>Kosmotogales</taxon>
        <taxon>Kosmotogaceae</taxon>
        <taxon>Mesotoga</taxon>
    </lineage>
</organism>
<dbReference type="SUPFAM" id="SSF56317">
    <property type="entry name" value="Carbon-nitrogen hydrolase"/>
    <property type="match status" value="1"/>
</dbReference>
<comment type="pathway">
    <text evidence="8">Protein modification; lipoprotein biosynthesis (N-acyl transfer).</text>
</comment>
<feature type="transmembrane region" description="Helical" evidence="8">
    <location>
        <begin position="81"/>
        <end position="107"/>
    </location>
</feature>
<evidence type="ECO:0000256" key="5">
    <source>
        <dbReference type="ARBA" id="ARBA00022989"/>
    </source>
</evidence>
<feature type="domain" description="CN hydrolase" evidence="9">
    <location>
        <begin position="228"/>
        <end position="464"/>
    </location>
</feature>
<comment type="similarity">
    <text evidence="8">Belongs to the CN hydrolase family. Apolipoprotein N-acyltransferase subfamily.</text>
</comment>
<dbReference type="Gene3D" id="3.60.110.10">
    <property type="entry name" value="Carbon-nitrogen hydrolase"/>
    <property type="match status" value="1"/>
</dbReference>
<feature type="transmembrane region" description="Helical" evidence="8">
    <location>
        <begin position="44"/>
        <end position="61"/>
    </location>
</feature>
<reference evidence="10 15" key="3">
    <citation type="journal article" date="2018" name="Nat. Biotechnol.">
        <title>A standardized bacterial taxonomy based on genome phylogeny substantially revises the tree of life.</title>
        <authorList>
            <person name="Parks D.H."/>
            <person name="Chuvochina M."/>
            <person name="Waite D.W."/>
            <person name="Rinke C."/>
            <person name="Skarshewski A."/>
            <person name="Chaumeil P.A."/>
            <person name="Hugenholtz P."/>
        </authorList>
    </citation>
    <scope>NUCLEOTIDE SEQUENCE [LARGE SCALE GENOMIC DNA]</scope>
    <source>
        <strain evidence="10">UBA9905</strain>
    </source>
</reference>
<protein>
    <recommendedName>
        <fullName evidence="8">Apolipoprotein N-acyltransferase</fullName>
        <shortName evidence="8">ALP N-acyltransferase</shortName>
        <ecNumber evidence="8">2.3.1.269</ecNumber>
    </recommendedName>
</protein>
<dbReference type="PANTHER" id="PTHR38686">
    <property type="entry name" value="APOLIPOPROTEIN N-ACYLTRANSFERASE"/>
    <property type="match status" value="1"/>
</dbReference>
<dbReference type="PANTHER" id="PTHR38686:SF1">
    <property type="entry name" value="APOLIPOPROTEIN N-ACYLTRANSFERASE"/>
    <property type="match status" value="1"/>
</dbReference>
<dbReference type="Proteomes" id="UP000055014">
    <property type="component" value="Unassembled WGS sequence"/>
</dbReference>